<accession>A0A061IVD3</accession>
<evidence type="ECO:0000256" key="1">
    <source>
        <dbReference type="SAM" id="Phobius"/>
    </source>
</evidence>
<proteinExistence type="predicted"/>
<evidence type="ECO:0000313" key="3">
    <source>
        <dbReference type="Proteomes" id="UP000031737"/>
    </source>
</evidence>
<keyword evidence="1" id="KW-1133">Transmembrane helix</keyword>
<keyword evidence="3" id="KW-1185">Reference proteome</keyword>
<comment type="caution">
    <text evidence="2">The sequence shown here is derived from an EMBL/GenBank/DDBJ whole genome shotgun (WGS) entry which is preliminary data.</text>
</comment>
<gene>
    <name evidence="2" type="ORF">TRSC58_07411</name>
</gene>
<name>A0A061IVD3_TRYRA</name>
<dbReference type="Proteomes" id="UP000031737">
    <property type="component" value="Unassembled WGS sequence"/>
</dbReference>
<dbReference type="EMBL" id="AUPL01007627">
    <property type="protein sequence ID" value="ESL05002.1"/>
    <property type="molecule type" value="Genomic_DNA"/>
</dbReference>
<feature type="transmembrane region" description="Helical" evidence="1">
    <location>
        <begin position="22"/>
        <end position="50"/>
    </location>
</feature>
<reference evidence="2 3" key="1">
    <citation type="submission" date="2013-07" db="EMBL/GenBank/DDBJ databases">
        <authorList>
            <person name="Stoco P.H."/>
            <person name="Wagner G."/>
            <person name="Gerber A."/>
            <person name="Zaha A."/>
            <person name="Thompson C."/>
            <person name="Bartholomeu D.C."/>
            <person name="Luckemeyer D.D."/>
            <person name="Bahia D."/>
            <person name="Loreto E."/>
            <person name="Prestes E.B."/>
            <person name="Lima F.M."/>
            <person name="Rodrigues-Luiz G."/>
            <person name="Vallejo G.A."/>
            <person name="Filho J.F."/>
            <person name="Monteiro K.M."/>
            <person name="Tyler K.M."/>
            <person name="de Almeida L.G."/>
            <person name="Ortiz M.F."/>
            <person name="Siervo M.A."/>
            <person name="de Moraes M.H."/>
            <person name="Cunha O.L."/>
            <person name="Mendonca-Neto R."/>
            <person name="Silva R."/>
            <person name="Teixeira S.M."/>
            <person name="Murta S.M."/>
            <person name="Sincero T.C."/>
            <person name="Mendes T.A."/>
            <person name="Urmenyi T.P."/>
            <person name="Silva V.G."/>
            <person name="da Rocha W.D."/>
            <person name="Andersson B."/>
            <person name="Romanha A.J."/>
            <person name="Steindel M."/>
            <person name="de Vasconcelos A.T."/>
            <person name="Grisard E.C."/>
        </authorList>
    </citation>
    <scope>NUCLEOTIDE SEQUENCE [LARGE SCALE GENOMIC DNA]</scope>
    <source>
        <strain evidence="2 3">SC58</strain>
    </source>
</reference>
<keyword evidence="1" id="KW-0472">Membrane</keyword>
<dbReference type="AlphaFoldDB" id="A0A061IVD3"/>
<evidence type="ECO:0000313" key="2">
    <source>
        <dbReference type="EMBL" id="ESL05002.1"/>
    </source>
</evidence>
<organism evidence="2 3">
    <name type="scientific">Trypanosoma rangeli SC58</name>
    <dbReference type="NCBI Taxonomy" id="429131"/>
    <lineage>
        <taxon>Eukaryota</taxon>
        <taxon>Discoba</taxon>
        <taxon>Euglenozoa</taxon>
        <taxon>Kinetoplastea</taxon>
        <taxon>Metakinetoplastina</taxon>
        <taxon>Trypanosomatida</taxon>
        <taxon>Trypanosomatidae</taxon>
        <taxon>Trypanosoma</taxon>
        <taxon>Herpetosoma</taxon>
    </lineage>
</organism>
<protein>
    <submittedName>
        <fullName evidence="2">Uncharacterized protein</fullName>
    </submittedName>
</protein>
<sequence length="109" mass="11819">MPSCLYGVVFVYLLIARTFTSYFFFLLLFVFGCCFFFFCDYAYAFLGFWLHNASPQGGRGGVTAAVVVVGVLPRPLPTPRPLSFSLGLAGAEVLDGGKSTSFPQPAKVV</sequence>
<keyword evidence="1" id="KW-0812">Transmembrane</keyword>
<dbReference type="VEuPathDB" id="TriTrypDB:TRSC58_07411"/>